<proteinExistence type="predicted"/>
<organism evidence="2 3">
    <name type="scientific">Candidatus Methylopumilus turicensis</name>
    <dbReference type="NCBI Taxonomy" id="1581680"/>
    <lineage>
        <taxon>Bacteria</taxon>
        <taxon>Pseudomonadati</taxon>
        <taxon>Pseudomonadota</taxon>
        <taxon>Betaproteobacteria</taxon>
        <taxon>Nitrosomonadales</taxon>
        <taxon>Methylophilaceae</taxon>
        <taxon>Candidatus Methylopumilus</taxon>
    </lineage>
</organism>
<keyword evidence="3" id="KW-1185">Reference proteome</keyword>
<sequence>MSLLCCYDAIRIPPKKAIMNDQIRHLLAQLEDAEKELEKALQEHRVHLNFSMKGKRVEFEQSVKEAHKQVKIGLIKWLGNRPINLLTAPIIYGMIFPMLLLDACISLYQAICFPIYKIPCVKRGDYIVFDRHHLSYLNIVEKSHCMYCTYGNGLLAFATEIIARTEQYFCPIKHARKMLGRHARYASFVEFGDATDYQIKLEQFRTDLAKELKAKDKVVCDGRG</sequence>
<dbReference type="AlphaFoldDB" id="A0A0B7IXY7"/>
<evidence type="ECO:0000313" key="2">
    <source>
        <dbReference type="EMBL" id="CEN55973.1"/>
    </source>
</evidence>
<name>A0A0B7IXY7_9PROT</name>
<accession>A0A0B7IXY7</accession>
<dbReference type="Proteomes" id="UP000056322">
    <property type="component" value="Chromosome 1"/>
</dbReference>
<dbReference type="HOGENOM" id="CLU_1383214_0_0_4"/>
<keyword evidence="1" id="KW-0175">Coiled coil</keyword>
<reference evidence="3" key="1">
    <citation type="submission" date="2014-12" db="EMBL/GenBank/DDBJ databases">
        <authorList>
            <person name="Salcher M.M."/>
        </authorList>
    </citation>
    <scope>NUCLEOTIDE SEQUENCE [LARGE SCALE GENOMIC DNA]</scope>
    <source>
        <strain evidence="3">MMS-10A-171</strain>
    </source>
</reference>
<protein>
    <submittedName>
        <fullName evidence="2">Uncharacterized protein</fullName>
    </submittedName>
</protein>
<dbReference type="EMBL" id="LN794158">
    <property type="protein sequence ID" value="CEN55973.1"/>
    <property type="molecule type" value="Genomic_DNA"/>
</dbReference>
<dbReference type="KEGG" id="mbac:BN1209_0930"/>
<evidence type="ECO:0000256" key="1">
    <source>
        <dbReference type="SAM" id="Coils"/>
    </source>
</evidence>
<feature type="coiled-coil region" evidence="1">
    <location>
        <begin position="16"/>
        <end position="47"/>
    </location>
</feature>
<gene>
    <name evidence="2" type="ORF">BN1209_0930</name>
</gene>
<dbReference type="STRING" id="1581680.BN1209_0930"/>
<evidence type="ECO:0000313" key="3">
    <source>
        <dbReference type="Proteomes" id="UP000056322"/>
    </source>
</evidence>